<feature type="transmembrane region" description="Helical" evidence="9">
    <location>
        <begin position="428"/>
        <end position="447"/>
    </location>
</feature>
<evidence type="ECO:0000256" key="2">
    <source>
        <dbReference type="ARBA" id="ARBA00022448"/>
    </source>
</evidence>
<dbReference type="GO" id="GO:0022857">
    <property type="term" value="F:transmembrane transporter activity"/>
    <property type="evidence" value="ECO:0007669"/>
    <property type="project" value="InterPro"/>
</dbReference>
<keyword evidence="5" id="KW-0029">Amino-acid transport</keyword>
<protein>
    <submittedName>
        <fullName evidence="10">Branched-chain amino acid ABC transporter permease</fullName>
    </submittedName>
</protein>
<dbReference type="InterPro" id="IPR001851">
    <property type="entry name" value="ABC_transp_permease"/>
</dbReference>
<dbReference type="GO" id="GO:0006865">
    <property type="term" value="P:amino acid transport"/>
    <property type="evidence" value="ECO:0007669"/>
    <property type="project" value="UniProtKB-KW"/>
</dbReference>
<dbReference type="EMBL" id="VDUX01000001">
    <property type="protein sequence ID" value="TXL62880.1"/>
    <property type="molecule type" value="Genomic_DNA"/>
</dbReference>
<evidence type="ECO:0000256" key="4">
    <source>
        <dbReference type="ARBA" id="ARBA00022692"/>
    </source>
</evidence>
<keyword evidence="11" id="KW-1185">Reference proteome</keyword>
<dbReference type="AlphaFoldDB" id="A0A5C8NP60"/>
<sequence>MTQRCGYAPVRRTRRPRALDPQENCVRLRLAALLPLLFLLTVVGTTAPAHAANDTIDVVGTLLDNRDTPPKPVPGVKISVEESGAQIAEGVSDAEGKFSIALPGAPIDLLGKKITVKIDTDTLPEGTSLTDEKKTEYSVTIRTDGDIPIGYRIGPKADDSDELVRKVSQSAINGVFLGLLLALGALGLSLVFGTTGLTNFAHGELITFGAIVGFLLQDKLDSPFLLAALAGVVLSGVFGYANDVFLWKPLRRRGTGLLAMMIVSIGLAIFLRNVYQYIVGADSHQFTGVPLRREPWEIGSIDISPRTFWSAVICAIILVIISIAVQRTRLGKATRAVSDNPALAASSGIDVDRVILTVWIVGGALAGTSGILWGINYGFDYQFGFKILLLVFAGVTLGGLGTIWGTMAGSLIVGLMVEMSSLILPPELKYVTALVVLILVLLIRPQGILGRAQRIG</sequence>
<evidence type="ECO:0000256" key="3">
    <source>
        <dbReference type="ARBA" id="ARBA00022475"/>
    </source>
</evidence>
<evidence type="ECO:0000256" key="1">
    <source>
        <dbReference type="ARBA" id="ARBA00004651"/>
    </source>
</evidence>
<dbReference type="CDD" id="cd06582">
    <property type="entry name" value="TM_PBP1_LivH_like"/>
    <property type="match status" value="1"/>
</dbReference>
<comment type="caution">
    <text evidence="10">The sequence shown here is derived from an EMBL/GenBank/DDBJ whole genome shotgun (WGS) entry which is preliminary data.</text>
</comment>
<feature type="transmembrane region" description="Helical" evidence="9">
    <location>
        <begin position="257"/>
        <end position="275"/>
    </location>
</feature>
<dbReference type="GO" id="GO:0005886">
    <property type="term" value="C:plasma membrane"/>
    <property type="evidence" value="ECO:0007669"/>
    <property type="project" value="UniProtKB-SubCell"/>
</dbReference>
<evidence type="ECO:0000313" key="11">
    <source>
        <dbReference type="Proteomes" id="UP000321571"/>
    </source>
</evidence>
<dbReference type="Pfam" id="PF02653">
    <property type="entry name" value="BPD_transp_2"/>
    <property type="match status" value="1"/>
</dbReference>
<feature type="transmembrane region" description="Helical" evidence="9">
    <location>
        <begin position="171"/>
        <end position="192"/>
    </location>
</feature>
<evidence type="ECO:0000256" key="9">
    <source>
        <dbReference type="SAM" id="Phobius"/>
    </source>
</evidence>
<evidence type="ECO:0000256" key="6">
    <source>
        <dbReference type="ARBA" id="ARBA00022989"/>
    </source>
</evidence>
<proteinExistence type="inferred from homology"/>
<keyword evidence="6 9" id="KW-1133">Transmembrane helix</keyword>
<keyword evidence="4 9" id="KW-0812">Transmembrane</keyword>
<feature type="transmembrane region" description="Helical" evidence="9">
    <location>
        <begin position="354"/>
        <end position="375"/>
    </location>
</feature>
<comment type="subcellular location">
    <subcellularLocation>
        <location evidence="1">Cell membrane</location>
        <topology evidence="1">Multi-pass membrane protein</topology>
    </subcellularLocation>
</comment>
<dbReference type="PANTHER" id="PTHR11795">
    <property type="entry name" value="BRANCHED-CHAIN AMINO ACID TRANSPORT SYSTEM PERMEASE PROTEIN LIVH"/>
    <property type="match status" value="1"/>
</dbReference>
<keyword evidence="2" id="KW-0813">Transport</keyword>
<keyword evidence="3" id="KW-1003">Cell membrane</keyword>
<feature type="transmembrane region" description="Helical" evidence="9">
    <location>
        <begin position="387"/>
        <end position="416"/>
    </location>
</feature>
<evidence type="ECO:0000256" key="7">
    <source>
        <dbReference type="ARBA" id="ARBA00023136"/>
    </source>
</evidence>
<evidence type="ECO:0000313" key="10">
    <source>
        <dbReference type="EMBL" id="TXL62880.1"/>
    </source>
</evidence>
<organism evidence="10 11">
    <name type="scientific">Aeromicrobium terrae</name>
    <dbReference type="NCBI Taxonomy" id="2498846"/>
    <lineage>
        <taxon>Bacteria</taxon>
        <taxon>Bacillati</taxon>
        <taxon>Actinomycetota</taxon>
        <taxon>Actinomycetes</taxon>
        <taxon>Propionibacteriales</taxon>
        <taxon>Nocardioidaceae</taxon>
        <taxon>Aeromicrobium</taxon>
    </lineage>
</organism>
<evidence type="ECO:0000256" key="8">
    <source>
        <dbReference type="ARBA" id="ARBA00037998"/>
    </source>
</evidence>
<accession>A0A5C8NP60</accession>
<feature type="transmembrane region" description="Helical" evidence="9">
    <location>
        <begin position="223"/>
        <end position="245"/>
    </location>
</feature>
<name>A0A5C8NP60_9ACTN</name>
<gene>
    <name evidence="10" type="ORF">FHP06_01150</name>
</gene>
<evidence type="ECO:0000256" key="5">
    <source>
        <dbReference type="ARBA" id="ARBA00022970"/>
    </source>
</evidence>
<comment type="similarity">
    <text evidence="8">Belongs to the binding-protein-dependent transport system permease family. LivHM subfamily.</text>
</comment>
<reference evidence="10 11" key="1">
    <citation type="submission" date="2019-06" db="EMBL/GenBank/DDBJ databases">
        <title>Aeromicrobium sp. nov., isolated from a maize field.</title>
        <authorList>
            <person name="Lin S.-Y."/>
            <person name="Tsai C.-F."/>
            <person name="Young C.-C."/>
        </authorList>
    </citation>
    <scope>NUCLEOTIDE SEQUENCE [LARGE SCALE GENOMIC DNA]</scope>
    <source>
        <strain evidence="10 11">CC-CFT486</strain>
    </source>
</reference>
<keyword evidence="7 9" id="KW-0472">Membrane</keyword>
<dbReference type="OrthoDB" id="9807115at2"/>
<dbReference type="InterPro" id="IPR052157">
    <property type="entry name" value="BCAA_transport_permease"/>
</dbReference>
<dbReference type="Proteomes" id="UP000321571">
    <property type="component" value="Unassembled WGS sequence"/>
</dbReference>
<dbReference type="PANTHER" id="PTHR11795:SF445">
    <property type="entry name" value="AMINO ACID ABC TRANSPORTER PERMEASE PROTEIN"/>
    <property type="match status" value="1"/>
</dbReference>
<feature type="transmembrane region" description="Helical" evidence="9">
    <location>
        <begin position="307"/>
        <end position="325"/>
    </location>
</feature>